<accession>A0ABW7QDC1</accession>
<dbReference type="Proteomes" id="UP001610861">
    <property type="component" value="Unassembled WGS sequence"/>
</dbReference>
<reference evidence="1 2" key="1">
    <citation type="submission" date="2024-09" db="EMBL/GenBank/DDBJ databases">
        <authorList>
            <person name="Pan X."/>
        </authorList>
    </citation>
    <scope>NUCLEOTIDE SEQUENCE [LARGE SCALE GENOMIC DNA]</scope>
    <source>
        <strain evidence="1 2">B2969</strain>
    </source>
</reference>
<gene>
    <name evidence="1" type="ORF">ACH3VR_21165</name>
</gene>
<dbReference type="EMBL" id="JBIQWL010000013">
    <property type="protein sequence ID" value="MFH8252890.1"/>
    <property type="molecule type" value="Genomic_DNA"/>
</dbReference>
<proteinExistence type="predicted"/>
<evidence type="ECO:0000313" key="1">
    <source>
        <dbReference type="EMBL" id="MFH8252890.1"/>
    </source>
</evidence>
<protein>
    <submittedName>
        <fullName evidence="1">Uncharacterized protein</fullName>
    </submittedName>
</protein>
<keyword evidence="2" id="KW-1185">Reference proteome</keyword>
<evidence type="ECO:0000313" key="2">
    <source>
        <dbReference type="Proteomes" id="UP001610861"/>
    </source>
</evidence>
<dbReference type="RefSeq" id="WP_397558318.1">
    <property type="nucleotide sequence ID" value="NZ_JBIQWL010000013.1"/>
</dbReference>
<name>A0ABW7QDC1_9MICO</name>
<comment type="caution">
    <text evidence="1">The sequence shown here is derived from an EMBL/GenBank/DDBJ whole genome shotgun (WGS) entry which is preliminary data.</text>
</comment>
<sequence length="140" mass="15169">MTSHQTLRHGATITHKGESFTVHRVVGGTVVARDTRGHTRHLRTAQVLEAIQTAAVAEAPVAESPAEVTIRACESLGVTAPKPPTAAPWETDEVTEYHRNVQAYLREAFSSRVSRRPLPAIPRPVVHLYAAPETTPPQAA</sequence>
<organism evidence="1 2">
    <name type="scientific">Microbacterium alkaliflavum</name>
    <dbReference type="NCBI Taxonomy" id="3248839"/>
    <lineage>
        <taxon>Bacteria</taxon>
        <taxon>Bacillati</taxon>
        <taxon>Actinomycetota</taxon>
        <taxon>Actinomycetes</taxon>
        <taxon>Micrococcales</taxon>
        <taxon>Microbacteriaceae</taxon>
        <taxon>Microbacterium</taxon>
    </lineage>
</organism>